<feature type="region of interest" description="Disordered" evidence="3">
    <location>
        <begin position="60"/>
        <end position="80"/>
    </location>
</feature>
<dbReference type="SUPFAM" id="SSF63737">
    <property type="entry name" value="Leukotriene A4 hydrolase N-terminal domain"/>
    <property type="match status" value="1"/>
</dbReference>
<dbReference type="GO" id="GO:0006508">
    <property type="term" value="P:proteolysis"/>
    <property type="evidence" value="ECO:0007669"/>
    <property type="project" value="UniProtKB-KW"/>
</dbReference>
<evidence type="ECO:0000259" key="4">
    <source>
        <dbReference type="Pfam" id="PF01433"/>
    </source>
</evidence>
<dbReference type="GO" id="GO:0016020">
    <property type="term" value="C:membrane"/>
    <property type="evidence" value="ECO:0007669"/>
    <property type="project" value="TreeGrafter"/>
</dbReference>
<dbReference type="Gene3D" id="2.60.40.1730">
    <property type="entry name" value="tricorn interacting facor f3 domain"/>
    <property type="match status" value="1"/>
</dbReference>
<dbReference type="PANTHER" id="PTHR11533:SF201">
    <property type="entry name" value="AMINOPEPTIDASE-LIKE PROTEIN AC3.5"/>
    <property type="match status" value="1"/>
</dbReference>
<dbReference type="InterPro" id="IPR027268">
    <property type="entry name" value="Peptidase_M4/M1_CTD_sf"/>
</dbReference>
<dbReference type="Gene3D" id="2.60.40.1910">
    <property type="match status" value="1"/>
</dbReference>
<evidence type="ECO:0000259" key="5">
    <source>
        <dbReference type="Pfam" id="PF11838"/>
    </source>
</evidence>
<comment type="similarity">
    <text evidence="1 2">Belongs to the peptidase M1 family.</text>
</comment>
<dbReference type="Pfam" id="PF17900">
    <property type="entry name" value="Peptidase_M1_N"/>
    <property type="match status" value="1"/>
</dbReference>
<dbReference type="InterPro" id="IPR045357">
    <property type="entry name" value="Aminopeptidase_N-like_N"/>
</dbReference>
<dbReference type="InterPro" id="IPR024571">
    <property type="entry name" value="ERAP1-like_C_dom"/>
</dbReference>
<proteinExistence type="inferred from homology"/>
<dbReference type="InterPro" id="IPR014782">
    <property type="entry name" value="Peptidase_M1_dom"/>
</dbReference>
<evidence type="ECO:0000259" key="6">
    <source>
        <dbReference type="Pfam" id="PF17900"/>
    </source>
</evidence>
<keyword evidence="2" id="KW-0378">Hydrolase</keyword>
<evidence type="ECO:0000256" key="2">
    <source>
        <dbReference type="RuleBase" id="RU364040"/>
    </source>
</evidence>
<dbReference type="OrthoDB" id="10031169at2759"/>
<dbReference type="EC" id="3.4.11.-" evidence="2"/>
<dbReference type="Gene3D" id="3.30.2010.30">
    <property type="match status" value="1"/>
</dbReference>
<dbReference type="EMBL" id="UZAH01027291">
    <property type="protein sequence ID" value="VDO90356.1"/>
    <property type="molecule type" value="Genomic_DNA"/>
</dbReference>
<reference evidence="9" key="2">
    <citation type="submission" date="2019-09" db="UniProtKB">
        <authorList>
            <consortium name="WormBaseParasite"/>
        </authorList>
    </citation>
    <scope>IDENTIFICATION</scope>
</reference>
<dbReference type="Pfam" id="PF01433">
    <property type="entry name" value="Peptidase_M1"/>
    <property type="match status" value="1"/>
</dbReference>
<dbReference type="Proteomes" id="UP000050761">
    <property type="component" value="Unassembled WGS sequence"/>
</dbReference>
<evidence type="ECO:0000256" key="1">
    <source>
        <dbReference type="ARBA" id="ARBA00010136"/>
    </source>
</evidence>
<dbReference type="GO" id="GO:0005615">
    <property type="term" value="C:extracellular space"/>
    <property type="evidence" value="ECO:0007669"/>
    <property type="project" value="TreeGrafter"/>
</dbReference>
<dbReference type="InterPro" id="IPR050344">
    <property type="entry name" value="Peptidase_M1_aminopeptidases"/>
</dbReference>
<dbReference type="GO" id="GO:0043171">
    <property type="term" value="P:peptide catabolic process"/>
    <property type="evidence" value="ECO:0007669"/>
    <property type="project" value="TreeGrafter"/>
</dbReference>
<dbReference type="CDD" id="cd09601">
    <property type="entry name" value="M1_APN-Q_like"/>
    <property type="match status" value="1"/>
</dbReference>
<dbReference type="GO" id="GO:0042277">
    <property type="term" value="F:peptide binding"/>
    <property type="evidence" value="ECO:0007669"/>
    <property type="project" value="TreeGrafter"/>
</dbReference>
<dbReference type="GO" id="GO:0070006">
    <property type="term" value="F:metalloaminopeptidase activity"/>
    <property type="evidence" value="ECO:0007669"/>
    <property type="project" value="TreeGrafter"/>
</dbReference>
<dbReference type="Gene3D" id="1.10.390.10">
    <property type="entry name" value="Neutral Protease Domain 2"/>
    <property type="match status" value="1"/>
</dbReference>
<organism evidence="7">
    <name type="scientific">Heligmosomoides polygyrus</name>
    <name type="common">Parasitic roundworm</name>
    <dbReference type="NCBI Taxonomy" id="6339"/>
    <lineage>
        <taxon>Eukaryota</taxon>
        <taxon>Metazoa</taxon>
        <taxon>Ecdysozoa</taxon>
        <taxon>Nematoda</taxon>
        <taxon>Chromadorea</taxon>
        <taxon>Rhabditida</taxon>
        <taxon>Rhabditina</taxon>
        <taxon>Rhabditomorpha</taxon>
        <taxon>Strongyloidea</taxon>
        <taxon>Heligmosomidae</taxon>
        <taxon>Heligmosomoides</taxon>
    </lineage>
</organism>
<dbReference type="InterPro" id="IPR042097">
    <property type="entry name" value="Aminopeptidase_N-like_N_sf"/>
</dbReference>
<keyword evidence="2" id="KW-0645">Protease</keyword>
<evidence type="ECO:0000313" key="8">
    <source>
        <dbReference type="Proteomes" id="UP000050761"/>
    </source>
</evidence>
<keyword evidence="2" id="KW-0031">Aminopeptidase</keyword>
<keyword evidence="2" id="KW-0479">Metal-binding</keyword>
<protein>
    <recommendedName>
        <fullName evidence="2">Aminopeptidase</fullName>
        <ecNumber evidence="2">3.4.11.-</ecNumber>
    </recommendedName>
</protein>
<keyword evidence="2" id="KW-0482">Metalloprotease</keyword>
<evidence type="ECO:0000256" key="3">
    <source>
        <dbReference type="SAM" id="MobiDB-lite"/>
    </source>
</evidence>
<feature type="domain" description="Aminopeptidase N-like N-terminal" evidence="6">
    <location>
        <begin position="88"/>
        <end position="319"/>
    </location>
</feature>
<keyword evidence="2" id="KW-0862">Zinc</keyword>
<feature type="domain" description="Peptidase M1 membrane alanine aminopeptidase" evidence="4">
    <location>
        <begin position="356"/>
        <end position="548"/>
    </location>
</feature>
<name>A0A3P7YPT8_HELPZ</name>
<reference evidence="7 8" key="1">
    <citation type="submission" date="2018-11" db="EMBL/GenBank/DDBJ databases">
        <authorList>
            <consortium name="Pathogen Informatics"/>
        </authorList>
    </citation>
    <scope>NUCLEOTIDE SEQUENCE [LARGE SCALE GENOMIC DNA]</scope>
</reference>
<dbReference type="PANTHER" id="PTHR11533">
    <property type="entry name" value="PROTEASE M1 ZINC METALLOPROTEASE"/>
    <property type="match status" value="1"/>
</dbReference>
<dbReference type="Pfam" id="PF11838">
    <property type="entry name" value="ERAP1_C"/>
    <property type="match status" value="1"/>
</dbReference>
<dbReference type="AlphaFoldDB" id="A0A3P7YPT8"/>
<dbReference type="WBParaSite" id="HPBE_0001193201-mRNA-1">
    <property type="protein sequence ID" value="HPBE_0001193201-mRNA-1"/>
    <property type="gene ID" value="HPBE_0001193201"/>
</dbReference>
<dbReference type="GO" id="GO:0008270">
    <property type="term" value="F:zinc ion binding"/>
    <property type="evidence" value="ECO:0007669"/>
    <property type="project" value="UniProtKB-UniRule"/>
</dbReference>
<comment type="cofactor">
    <cofactor evidence="2">
        <name>Zn(2+)</name>
        <dbReference type="ChEBI" id="CHEBI:29105"/>
    </cofactor>
    <text evidence="2">Binds 1 zinc ion per subunit.</text>
</comment>
<evidence type="ECO:0000313" key="7">
    <source>
        <dbReference type="EMBL" id="VDO90356.1"/>
    </source>
</evidence>
<dbReference type="SUPFAM" id="SSF55486">
    <property type="entry name" value="Metalloproteases ('zincins'), catalytic domain"/>
    <property type="match status" value="1"/>
</dbReference>
<dbReference type="FunFam" id="2.60.40.1910:FF:000006">
    <property type="entry name" value="Aminopeptidase"/>
    <property type="match status" value="1"/>
</dbReference>
<dbReference type="InterPro" id="IPR034016">
    <property type="entry name" value="M1_APN-typ"/>
</dbReference>
<accession>A0A3P7YPT8</accession>
<gene>
    <name evidence="7" type="ORF">HPBE_LOCUS11933</name>
</gene>
<dbReference type="Gene3D" id="1.25.50.20">
    <property type="match status" value="1"/>
</dbReference>
<sequence length="984" mass="111277">MFVRLFQESQYVIVLSANCWLVGSVSSGVIHHGTTGPHIGILDAVLRKLIEAKQKISLPVKEEDTYEEEEPAEGPSAEERRLPSALQPVWYNVTLKTYIPGFVTIPDGKNFTSDGNIMIKLDVKQSTAEIVLNANGLSFPTNYNKVKILMEPEISRARRQAMENSTELIDSLNNADEEAPMRVAFTDTGIKVTKIVYNSTLEQVRIKLDTKLEQGSFVVFQVPFNGRINERLSGLRLSTYKTKDNQSRALAFSDIKPNSQRMFWPFFDETRFNAPLTLTVLHPKGTTVRASAKEASDAEETSDPLWLKTSFGTTSPLTTPLSGFIVTDFQKAEAVTDTGTKIRVFCRPEANNSTDFALATAEKVFDILQGYFAIPPKSDKLDIFALPKLEVPAMSSDGLILIREDFLLYDQRLNNIEEKWLGPLTAAFESEAHWISDAVARYMEYHVLGKAFEGVIEKGDYQTVDSLEPALLNDARASSYPITVDNGTPSEAMEPFDRITSDKGAAVLRMIKAVIGEESFQRGFQNFLRDEANGNIKPDLWSALDGVMPKTMGYPVVEVYRIDEWTVELTQRRFKLDHLTPEKAKFRNALYWYKWDIPLFFEINGKPQEMTWLHEAIRLPLNVSDHLLINTESIGFYRVNYDEEGWSKIVRQLQKDHTKYPPSARARFVSDALALAASGQFSYETAFGVLSYLPMETEYQPWSNAAKGLEDLYDRMSETDLEPSVKEFVLKKLKSIFDKLDLSSLSFTEDKQWQESKSTSQIVKLYCKLSPEVCYKGLTSQFESNFLGNCGSNGISSVCSSVSPTIRSFVYCAGVAGGSDNEFEKVRQLSLREVNAVERKKLIEALACSRDPRKLRRLLHECVQPTKSTVDVEDVHPLMAAINNEPVGAEIVSNFVLDNWKELTERFSYDHTALSAVMRGALRFDSEREAKQFERFMADHKTSTRGLDVLKVKLEIARNRVQWLKNNKKTMKDLLISKHSDIDL</sequence>
<evidence type="ECO:0000313" key="9">
    <source>
        <dbReference type="WBParaSite" id="HPBE_0001193201-mRNA-1"/>
    </source>
</evidence>
<dbReference type="GO" id="GO:0005737">
    <property type="term" value="C:cytoplasm"/>
    <property type="evidence" value="ECO:0007669"/>
    <property type="project" value="TreeGrafter"/>
</dbReference>
<feature type="domain" description="ERAP1-like C-terminal" evidence="5">
    <location>
        <begin position="627"/>
        <end position="955"/>
    </location>
</feature>
<keyword evidence="8" id="KW-1185">Reference proteome</keyword>